<reference evidence="1" key="1">
    <citation type="submission" date="2015-12" db="EMBL/GenBank/DDBJ databases">
        <title>Gene expression during late stages of embryo sac development: a critical building block for successful pollen-pistil interactions.</title>
        <authorList>
            <person name="Liu Y."/>
            <person name="Joly V."/>
            <person name="Sabar M."/>
            <person name="Matton D.P."/>
        </authorList>
    </citation>
    <scope>NUCLEOTIDE SEQUENCE</scope>
</reference>
<evidence type="ECO:0000313" key="1">
    <source>
        <dbReference type="EMBL" id="JAP27597.1"/>
    </source>
</evidence>
<sequence length="81" mass="9546">MEKQDKNEDEDRKDAYLNVDYRRRCEIHKSFEMLKIQRSASAIEAHFSKVLRFNTLQYCHTTSQHFTSSSDKAVTFLDAPS</sequence>
<dbReference type="AlphaFoldDB" id="A0A0V0I4M0"/>
<proteinExistence type="predicted"/>
<name>A0A0V0I4M0_SOLCH</name>
<dbReference type="EMBL" id="GEDG01011001">
    <property type="protein sequence ID" value="JAP27597.1"/>
    <property type="molecule type" value="Transcribed_RNA"/>
</dbReference>
<protein>
    <submittedName>
        <fullName evidence="1">Putative ovule protein</fullName>
    </submittedName>
</protein>
<accession>A0A0V0I4M0</accession>
<organism evidence="1">
    <name type="scientific">Solanum chacoense</name>
    <name type="common">Chaco potato</name>
    <dbReference type="NCBI Taxonomy" id="4108"/>
    <lineage>
        <taxon>Eukaryota</taxon>
        <taxon>Viridiplantae</taxon>
        <taxon>Streptophyta</taxon>
        <taxon>Embryophyta</taxon>
        <taxon>Tracheophyta</taxon>
        <taxon>Spermatophyta</taxon>
        <taxon>Magnoliopsida</taxon>
        <taxon>eudicotyledons</taxon>
        <taxon>Gunneridae</taxon>
        <taxon>Pentapetalae</taxon>
        <taxon>asterids</taxon>
        <taxon>lamiids</taxon>
        <taxon>Solanales</taxon>
        <taxon>Solanaceae</taxon>
        <taxon>Solanoideae</taxon>
        <taxon>Solaneae</taxon>
        <taxon>Solanum</taxon>
    </lineage>
</organism>